<evidence type="ECO:0000313" key="1">
    <source>
        <dbReference type="EMBL" id="GME70203.1"/>
    </source>
</evidence>
<comment type="caution">
    <text evidence="1">The sequence shown here is derived from an EMBL/GenBank/DDBJ whole genome shotgun (WGS) entry which is preliminary data.</text>
</comment>
<organism evidence="1 2">
    <name type="scientific">Ambrosiozyma monospora</name>
    <name type="common">Yeast</name>
    <name type="synonym">Endomycopsis monosporus</name>
    <dbReference type="NCBI Taxonomy" id="43982"/>
    <lineage>
        <taxon>Eukaryota</taxon>
        <taxon>Fungi</taxon>
        <taxon>Dikarya</taxon>
        <taxon>Ascomycota</taxon>
        <taxon>Saccharomycotina</taxon>
        <taxon>Pichiomycetes</taxon>
        <taxon>Pichiales</taxon>
        <taxon>Pichiaceae</taxon>
        <taxon>Ambrosiozyma</taxon>
    </lineage>
</organism>
<dbReference type="EMBL" id="BSXS01000003">
    <property type="protein sequence ID" value="GME70203.1"/>
    <property type="molecule type" value="Genomic_DNA"/>
</dbReference>
<sequence length="1528" mass="173354">MPISVHSDLNDEPVTVFQSMDEDEIQNLARQLTHASGASIPVANNQEENEEFRTVLTRESTRVSQLLVDGVPPFQADDERLNPDSKNFQAKYWIKNLRQLQDKDVDYYKPSQMGVVFKDLQCYGASRDADFKEDVINFPQKWFRALSDTVKINALDRTDILKSMDALILPGSMTVVLGRPGAGCTTLLKTISSQTYGFHVSKNSRLSYDGLSPQEMARHYRGDIIYNAEVENHFPHLKVGQTLNLASLMKVPQNRPPGISREEYADHFTKVYMAMYGLSHTYFTKVGNEYVRGVSGGERKRVSIAEVSLCGGKVQCWDNSTRGLDSASAENFVRCLKLSSRVLKTTSIVSIYQCSQKTYDMFDKVLLLYEGRLIYYGDTQKAKQYFEVMGFECPARQTVADFLTSITSPAERRAKKGWERKVPNTSEEFEIYWKNSTQYAQLKQEIDEYLEITDTNKQEFMNHLHASKTAKQANHSNPSESYTVSYPMQIRYLTKRAFQRILQDLSLPLFTILSNFIMALINGSIFYNLKNTTGDIYSRGACLFFACLFNSMMSLLEVFALYESRPIVEKHSQYGLYHPSAEAFASIVSEIPTKVISCVSFNLTLYFLVNFRRNAGNFFFYFLIAVTSLFTMSHIFRTIGACTKSLSQAMTPASLILIAMSVYAGFVVPVDYMLGWSRWINYINPIAYVFESMMINEFHGRHMKCTSIVPQGGKYNEIPLTNRICDQVGAIAGQDWVDGEHYLREAYTYSHGHKWRNWGIVIGFMFFFLFTYVMAVEFNPSARQHGEKIVFLKKHLRELQKQKKLGNKTNDPESQLDSVDQKAFSMLTDSEDTENKNEKINLDSGDDIFHWKNVTYDVPYKGGTRRLLNGVDGWVKPGTLTALMGSSGAGKTTLLDVLADRATMGVVTGNMLVDGRPRDTSFQRSTGYVQQQDLHLPTSTVREALRFSAYLRQGCNVPKTEKDAYVEEVIHILEMNNYADVVVGVPGEGLNVEQRKRLTIGVELVAKPKLLLFLDEPTSGLDSQTAWSILCLIKKLSNAGQAIMCTIHQPSALLFAEFDNLLLLKSGGEVVYFGEIGEDAKTLINYFEGNGSIKCLPQANPAEWMLDAIGSTPGSQSDQDYHEIWINSPEHAAVIAELERLETELIKKPELQVDNKESSYASSLTTQYYEVTKRVFQQYWRSPEYIWSKIVLVMLSKLFNGFTFFRANNTIQGMQNQMFAVFMFTAAFATLVQQMLPHFVAQRDLYEARERPSKSFSWFAFITAQITVEIPWMVITATIAFFCFYYPVGFQHNSAITGDTHTRGVLFWLFCIEFFLFSSTMGQAAIAGMEQQQNAANLSVFLYSFCMAFCGVLVTKDKLPGFWIFMYRVSPFTYWIAGVLNTAMGNTAVKCAKNELLPFAPYGNLTCAEYMGPYMQVAGGYLVDPNATDMCQFCKINNTNVFLNSIDALNLSRWQNFGIFWVYIVVNIAATILLYWLVRVPKKGSNVKHVVSSWLKRYKESKSNQHDSTKRDVTGAEKLETPSDDVSN</sequence>
<protein>
    <submittedName>
        <fullName evidence="1">Unnamed protein product</fullName>
    </submittedName>
</protein>
<gene>
    <name evidence="1" type="ORF">Amon02_000009400</name>
</gene>
<name>A0ACB5SRC0_AMBMO</name>
<keyword evidence="2" id="KW-1185">Reference proteome</keyword>
<dbReference type="Proteomes" id="UP001165064">
    <property type="component" value="Unassembled WGS sequence"/>
</dbReference>
<evidence type="ECO:0000313" key="2">
    <source>
        <dbReference type="Proteomes" id="UP001165064"/>
    </source>
</evidence>
<accession>A0ACB5SRC0</accession>
<proteinExistence type="predicted"/>
<reference evidence="1" key="1">
    <citation type="submission" date="2023-04" db="EMBL/GenBank/DDBJ databases">
        <title>Ambrosiozyma monospora NBRC 10751.</title>
        <authorList>
            <person name="Ichikawa N."/>
            <person name="Sato H."/>
            <person name="Tonouchi N."/>
        </authorList>
    </citation>
    <scope>NUCLEOTIDE SEQUENCE</scope>
    <source>
        <strain evidence="1">NBRC 10751</strain>
    </source>
</reference>